<name>A0A0S4TKW8_CRYHO</name>
<protein>
    <submittedName>
        <fullName evidence="2">Uncharacterized protein</fullName>
    </submittedName>
</protein>
<feature type="region of interest" description="Disordered" evidence="1">
    <location>
        <begin position="1"/>
        <end position="32"/>
    </location>
</feature>
<accession>A0A0S4TKW8</accession>
<sequence length="32" mass="3684">MSSARNPGPRGEIRPIPNIPMFDEERGNREFL</sequence>
<gene>
    <name evidence="2" type="ORF">CHUDEA8_10</name>
</gene>
<dbReference type="Proteomes" id="UP000199752">
    <property type="component" value="Chromosome 8"/>
</dbReference>
<proteinExistence type="predicted"/>
<organism evidence="2">
    <name type="scientific">Cryptosporidium hominis</name>
    <dbReference type="NCBI Taxonomy" id="237895"/>
    <lineage>
        <taxon>Eukaryota</taxon>
        <taxon>Sar</taxon>
        <taxon>Alveolata</taxon>
        <taxon>Apicomplexa</taxon>
        <taxon>Conoidasida</taxon>
        <taxon>Coccidia</taxon>
        <taxon>Eucoccidiorida</taxon>
        <taxon>Eimeriorina</taxon>
        <taxon>Cryptosporidiidae</taxon>
        <taxon>Cryptosporidium</taxon>
    </lineage>
</organism>
<feature type="compositionally biased region" description="Basic and acidic residues" evidence="1">
    <location>
        <begin position="23"/>
        <end position="32"/>
    </location>
</feature>
<evidence type="ECO:0000256" key="1">
    <source>
        <dbReference type="SAM" id="MobiDB-lite"/>
    </source>
</evidence>
<dbReference type="AlphaFoldDB" id="A0A0S4TKW8"/>
<evidence type="ECO:0000313" key="2">
    <source>
        <dbReference type="EMBL" id="CUV07545.1"/>
    </source>
</evidence>
<dbReference type="EMBL" id="LN877954">
    <property type="protein sequence ID" value="CUV07545.1"/>
    <property type="molecule type" value="Genomic_DNA"/>
</dbReference>
<dbReference type="VEuPathDB" id="CryptoDB:CHUDEA8_10"/>
<reference evidence="2" key="1">
    <citation type="submission" date="2015-08" db="EMBL/GenBank/DDBJ databases">
        <authorList>
            <person name="Babu N.S."/>
            <person name="Beckwith C.J."/>
            <person name="Beseler K.G."/>
            <person name="Brison A."/>
            <person name="Carone J.V."/>
            <person name="Caskin T.P."/>
            <person name="Diamond M."/>
            <person name="Durham M.E."/>
            <person name="Foxe J.M."/>
            <person name="Go M."/>
            <person name="Henderson B.A."/>
            <person name="Jones I.B."/>
            <person name="McGettigan J.A."/>
            <person name="Micheletti S.J."/>
            <person name="Nasrallah M.E."/>
            <person name="Ortiz D."/>
            <person name="Piller C.R."/>
            <person name="Privatt S.R."/>
            <person name="Schneider S.L."/>
            <person name="Sharp S."/>
            <person name="Smith T.C."/>
            <person name="Stanton J.D."/>
            <person name="Ullery H.E."/>
            <person name="Wilson R.J."/>
            <person name="Serrano M.G."/>
            <person name="Buck G."/>
            <person name="Lee V."/>
            <person name="Wang Y."/>
            <person name="Carvalho R."/>
            <person name="Voegtly L."/>
            <person name="Shi R."/>
            <person name="Duckworth R."/>
            <person name="Johnson A."/>
            <person name="Loviza R."/>
            <person name="Walstead R."/>
            <person name="Shah Z."/>
            <person name="Kiflezghi M."/>
            <person name="Wade K."/>
            <person name="Ball S.L."/>
            <person name="Bradley K.W."/>
            <person name="Asai D.J."/>
            <person name="Bowman C.A."/>
            <person name="Russell D.A."/>
            <person name="Pope W.H."/>
            <person name="Jacobs-Sera D."/>
            <person name="Hendrix R.W."/>
            <person name="Hatfull G.F."/>
        </authorList>
    </citation>
    <scope>NUCLEOTIDE SEQUENCE [LARGE SCALE GENOMIC DNA]</scope>
</reference>